<dbReference type="PANTHER" id="PTHR21399:SF0">
    <property type="entry name" value="METHYLOSOME SUBUNIT PICLN"/>
    <property type="match status" value="1"/>
</dbReference>
<dbReference type="GO" id="GO:0005829">
    <property type="term" value="C:cytosol"/>
    <property type="evidence" value="ECO:0007669"/>
    <property type="project" value="TreeGrafter"/>
</dbReference>
<protein>
    <submittedName>
        <fullName evidence="6">Uncharacterized protein</fullName>
    </submittedName>
</protein>
<dbReference type="InterPro" id="IPR039924">
    <property type="entry name" value="ICln/Lot5/Saf5"/>
</dbReference>
<dbReference type="PANTHER" id="PTHR21399">
    <property type="entry name" value="CHLORIDE CONDUCTANCE REGULATORY PROTEIN ICLN"/>
    <property type="match status" value="1"/>
</dbReference>
<evidence type="ECO:0000256" key="3">
    <source>
        <dbReference type="ARBA" id="ARBA00022490"/>
    </source>
</evidence>
<accession>A0A9N9S4F9</accession>
<feature type="region of interest" description="Disordered" evidence="5">
    <location>
        <begin position="88"/>
        <end position="115"/>
    </location>
</feature>
<keyword evidence="3" id="KW-0963">Cytoplasm</keyword>
<evidence type="ECO:0000256" key="5">
    <source>
        <dbReference type="SAM" id="MobiDB-lite"/>
    </source>
</evidence>
<reference evidence="6" key="1">
    <citation type="submission" date="2022-01" db="EMBL/GenBank/DDBJ databases">
        <authorList>
            <person name="King R."/>
        </authorList>
    </citation>
    <scope>NUCLEOTIDE SEQUENCE</scope>
</reference>
<feature type="compositionally biased region" description="Acidic residues" evidence="5">
    <location>
        <begin position="154"/>
        <end position="169"/>
    </location>
</feature>
<sequence>MISIGTINYPQDEIEYFNKEMKLRINTGEFERGELIITKTELAWKKDNADSQGFSIPWDKIVVQAISSENTRSIYFMIDCLWPNSESSEANGAVDNGDHHENEENGENDDDNEEFIDCDEDSPITEFWMLPDNLDDVDNIYYAMTRYPERPEAEESDDDENFLDGEDMEQMNINDERFADD</sequence>
<evidence type="ECO:0000256" key="2">
    <source>
        <dbReference type="ARBA" id="ARBA00004496"/>
    </source>
</evidence>
<reference evidence="6" key="2">
    <citation type="submission" date="2022-10" db="EMBL/GenBank/DDBJ databases">
        <authorList>
            <consortium name="ENA_rothamsted_submissions"/>
            <consortium name="culmorum"/>
            <person name="King R."/>
        </authorList>
    </citation>
    <scope>NUCLEOTIDE SEQUENCE</scope>
</reference>
<proteinExistence type="predicted"/>
<organism evidence="6 7">
    <name type="scientific">Chironomus riparius</name>
    <dbReference type="NCBI Taxonomy" id="315576"/>
    <lineage>
        <taxon>Eukaryota</taxon>
        <taxon>Metazoa</taxon>
        <taxon>Ecdysozoa</taxon>
        <taxon>Arthropoda</taxon>
        <taxon>Hexapoda</taxon>
        <taxon>Insecta</taxon>
        <taxon>Pterygota</taxon>
        <taxon>Neoptera</taxon>
        <taxon>Endopterygota</taxon>
        <taxon>Diptera</taxon>
        <taxon>Nematocera</taxon>
        <taxon>Chironomoidea</taxon>
        <taxon>Chironomidae</taxon>
        <taxon>Chironominae</taxon>
        <taxon>Chironomus</taxon>
    </lineage>
</organism>
<dbReference type="Gene3D" id="2.30.29.30">
    <property type="entry name" value="Pleckstrin-homology domain (PH domain)/Phosphotyrosine-binding domain (PTB)"/>
    <property type="match status" value="1"/>
</dbReference>
<gene>
    <name evidence="6" type="ORF">CHIRRI_LOCUS11599</name>
</gene>
<keyword evidence="4" id="KW-0539">Nucleus</keyword>
<name>A0A9N9S4F9_9DIPT</name>
<dbReference type="InterPro" id="IPR011993">
    <property type="entry name" value="PH-like_dom_sf"/>
</dbReference>
<dbReference type="AlphaFoldDB" id="A0A9N9S4F9"/>
<evidence type="ECO:0000256" key="4">
    <source>
        <dbReference type="ARBA" id="ARBA00023242"/>
    </source>
</evidence>
<evidence type="ECO:0000313" key="6">
    <source>
        <dbReference type="EMBL" id="CAG9808763.1"/>
    </source>
</evidence>
<dbReference type="GO" id="GO:0045292">
    <property type="term" value="P:mRNA cis splicing, via spliceosome"/>
    <property type="evidence" value="ECO:0007669"/>
    <property type="project" value="TreeGrafter"/>
</dbReference>
<feature type="region of interest" description="Disordered" evidence="5">
    <location>
        <begin position="145"/>
        <end position="181"/>
    </location>
</feature>
<evidence type="ECO:0000256" key="1">
    <source>
        <dbReference type="ARBA" id="ARBA00004123"/>
    </source>
</evidence>
<comment type="subcellular location">
    <subcellularLocation>
        <location evidence="2">Cytoplasm</location>
    </subcellularLocation>
    <subcellularLocation>
        <location evidence="1">Nucleus</location>
    </subcellularLocation>
</comment>
<keyword evidence="7" id="KW-1185">Reference proteome</keyword>
<dbReference type="EMBL" id="OU895879">
    <property type="protein sequence ID" value="CAG9808763.1"/>
    <property type="molecule type" value="Genomic_DNA"/>
</dbReference>
<dbReference type="GO" id="GO:0000387">
    <property type="term" value="P:spliceosomal snRNP assembly"/>
    <property type="evidence" value="ECO:0007669"/>
    <property type="project" value="TreeGrafter"/>
</dbReference>
<dbReference type="GO" id="GO:0005681">
    <property type="term" value="C:spliceosomal complex"/>
    <property type="evidence" value="ECO:0007669"/>
    <property type="project" value="TreeGrafter"/>
</dbReference>
<feature type="compositionally biased region" description="Acidic residues" evidence="5">
    <location>
        <begin position="104"/>
        <end position="115"/>
    </location>
</feature>
<dbReference type="OrthoDB" id="19714at2759"/>
<evidence type="ECO:0000313" key="7">
    <source>
        <dbReference type="Proteomes" id="UP001153620"/>
    </source>
</evidence>
<dbReference type="GO" id="GO:0034715">
    <property type="term" value="C:pICln-Sm protein complex"/>
    <property type="evidence" value="ECO:0007669"/>
    <property type="project" value="TreeGrafter"/>
</dbReference>
<dbReference type="Pfam" id="PF03517">
    <property type="entry name" value="Voldacs"/>
    <property type="match status" value="1"/>
</dbReference>
<dbReference type="Proteomes" id="UP001153620">
    <property type="component" value="Chromosome 3"/>
</dbReference>